<dbReference type="PRINTS" id="PR00625">
    <property type="entry name" value="JDOMAIN"/>
</dbReference>
<dbReference type="FunFam" id="1.10.287.110:FF:000086">
    <property type="entry name" value="Chaperone protein dnaJ 10"/>
    <property type="match status" value="1"/>
</dbReference>
<dbReference type="CDD" id="cd06257">
    <property type="entry name" value="DnaJ"/>
    <property type="match status" value="1"/>
</dbReference>
<sequence length="340" mass="38600">MVKDTEYYDILGVNVEASAADIKKAYYVKARLVHPDKNPGDPKAAHNFQVLGEAYQVLSDPEKREAYDNNGKSGVQQESMVDPSVVFGMIFGSEYFEDYVGQLALASLASVDIEEDSQVPEVRKQKILEKIKALQKEREEKLTIILKNYLEPFVEGRTDEFVDWAKSEARRLSQAAFGEAMLHTIGYIYTRQAAREIGKDKRYMKVPFLAEWVRNKGHQIKSQVMAASGAVNLIQIQEELKKLNQGENKEENMLKTIEEKKDVMINSLWQMNVVDIESTLSRVCQAVLKDPSVSKDVLKQRAKAMRKLGTIFQGAKAIYTRENSLRHESDRLVQADTSSK</sequence>
<organism evidence="3 4">
    <name type="scientific">Nyssa sinensis</name>
    <dbReference type="NCBI Taxonomy" id="561372"/>
    <lineage>
        <taxon>Eukaryota</taxon>
        <taxon>Viridiplantae</taxon>
        <taxon>Streptophyta</taxon>
        <taxon>Embryophyta</taxon>
        <taxon>Tracheophyta</taxon>
        <taxon>Spermatophyta</taxon>
        <taxon>Magnoliopsida</taxon>
        <taxon>eudicotyledons</taxon>
        <taxon>Gunneridae</taxon>
        <taxon>Pentapetalae</taxon>
        <taxon>asterids</taxon>
        <taxon>Cornales</taxon>
        <taxon>Nyssaceae</taxon>
        <taxon>Nyssa</taxon>
    </lineage>
</organism>
<proteinExistence type="predicted"/>
<name>A0A5J5B4L4_9ASTE</name>
<protein>
    <recommendedName>
        <fullName evidence="2">J domain-containing protein</fullName>
    </recommendedName>
</protein>
<dbReference type="InterPro" id="IPR001623">
    <property type="entry name" value="DnaJ_domain"/>
</dbReference>
<dbReference type="EMBL" id="CM018039">
    <property type="protein sequence ID" value="KAA8536081.1"/>
    <property type="molecule type" value="Genomic_DNA"/>
</dbReference>
<evidence type="ECO:0000313" key="3">
    <source>
        <dbReference type="EMBL" id="KAA8536081.1"/>
    </source>
</evidence>
<dbReference type="InterPro" id="IPR052423">
    <property type="entry name" value="EMIR"/>
</dbReference>
<dbReference type="Gene3D" id="1.10.287.110">
    <property type="entry name" value="DnaJ domain"/>
    <property type="match status" value="1"/>
</dbReference>
<dbReference type="Pfam" id="PF00226">
    <property type="entry name" value="DnaJ"/>
    <property type="match status" value="1"/>
</dbReference>
<dbReference type="SMART" id="SM00271">
    <property type="entry name" value="DnaJ"/>
    <property type="match status" value="1"/>
</dbReference>
<dbReference type="InterPro" id="IPR026894">
    <property type="entry name" value="DnaJ_X"/>
</dbReference>
<feature type="domain" description="J" evidence="2">
    <location>
        <begin position="6"/>
        <end position="71"/>
    </location>
</feature>
<dbReference type="Proteomes" id="UP000325577">
    <property type="component" value="Linkage Group LG16"/>
</dbReference>
<dbReference type="Pfam" id="PF14308">
    <property type="entry name" value="DnaJ-X"/>
    <property type="match status" value="1"/>
</dbReference>
<dbReference type="SUPFAM" id="SSF46565">
    <property type="entry name" value="Chaperone J-domain"/>
    <property type="match status" value="1"/>
</dbReference>
<dbReference type="AlphaFoldDB" id="A0A5J5B4L4"/>
<dbReference type="PANTHER" id="PTHR44094">
    <property type="entry name" value="DNAJ HEAT SHOCK N-TERMINAL DOMAIN-CONTAINING PROTEIN"/>
    <property type="match status" value="1"/>
</dbReference>
<evidence type="ECO:0000259" key="2">
    <source>
        <dbReference type="PROSITE" id="PS50076"/>
    </source>
</evidence>
<feature type="coiled-coil region" evidence="1">
    <location>
        <begin position="233"/>
        <end position="260"/>
    </location>
</feature>
<evidence type="ECO:0000313" key="4">
    <source>
        <dbReference type="Proteomes" id="UP000325577"/>
    </source>
</evidence>
<keyword evidence="1" id="KW-0175">Coiled coil</keyword>
<keyword evidence="4" id="KW-1185">Reference proteome</keyword>
<dbReference type="PROSITE" id="PS00636">
    <property type="entry name" value="DNAJ_1"/>
    <property type="match status" value="1"/>
</dbReference>
<dbReference type="InterPro" id="IPR036869">
    <property type="entry name" value="J_dom_sf"/>
</dbReference>
<dbReference type="PROSITE" id="PS50076">
    <property type="entry name" value="DNAJ_2"/>
    <property type="match status" value="1"/>
</dbReference>
<dbReference type="InterPro" id="IPR018253">
    <property type="entry name" value="DnaJ_domain_CS"/>
</dbReference>
<dbReference type="PANTHER" id="PTHR44094:SF8">
    <property type="entry name" value="DNAJ HEAT SHOCK N-TERMINAL DOMAIN-CONTAINING PROTEIN-RELATED"/>
    <property type="match status" value="1"/>
</dbReference>
<accession>A0A5J5B4L4</accession>
<dbReference type="OrthoDB" id="10250354at2759"/>
<reference evidence="3 4" key="1">
    <citation type="submission" date="2019-09" db="EMBL/GenBank/DDBJ databases">
        <title>A chromosome-level genome assembly of the Chinese tupelo Nyssa sinensis.</title>
        <authorList>
            <person name="Yang X."/>
            <person name="Kang M."/>
            <person name="Yang Y."/>
            <person name="Xiong H."/>
            <person name="Wang M."/>
            <person name="Zhang Z."/>
            <person name="Wang Z."/>
            <person name="Wu H."/>
            <person name="Ma T."/>
            <person name="Liu J."/>
            <person name="Xi Z."/>
        </authorList>
    </citation>
    <scope>NUCLEOTIDE SEQUENCE [LARGE SCALE GENOMIC DNA]</scope>
    <source>
        <strain evidence="3">J267</strain>
        <tissue evidence="3">Leaf</tissue>
    </source>
</reference>
<gene>
    <name evidence="3" type="ORF">F0562_028559</name>
</gene>
<evidence type="ECO:0000256" key="1">
    <source>
        <dbReference type="SAM" id="Coils"/>
    </source>
</evidence>